<dbReference type="Gene3D" id="3.30.420.310">
    <property type="entry name" value="2-keto-3-deoxy-galactonokinase, C-terminal domain"/>
    <property type="match status" value="1"/>
</dbReference>
<dbReference type="InterPro" id="IPR042257">
    <property type="entry name" value="DGOK_C"/>
</dbReference>
<dbReference type="GO" id="GO:0008671">
    <property type="term" value="F:2-dehydro-3-deoxygalactonokinase activity"/>
    <property type="evidence" value="ECO:0007669"/>
    <property type="project" value="UniProtKB-EC"/>
</dbReference>
<dbReference type="Gene3D" id="3.30.420.300">
    <property type="entry name" value="2-keto-3-deoxy-galactonokinase, substrate binding domain"/>
    <property type="match status" value="1"/>
</dbReference>
<dbReference type="InterPro" id="IPR007729">
    <property type="entry name" value="DGOK"/>
</dbReference>
<name>A0A160TND6_9ZZZZ</name>
<protein>
    <submittedName>
        <fullName evidence="1">2-dehydro-3-deoxygalactonokinase</fullName>
        <ecNumber evidence="1">2.7.1.58</ecNumber>
    </submittedName>
</protein>
<dbReference type="Pfam" id="PF05035">
    <property type="entry name" value="DGOK"/>
    <property type="match status" value="1"/>
</dbReference>
<keyword evidence="1" id="KW-0808">Transferase</keyword>
<dbReference type="InterPro" id="IPR042258">
    <property type="entry name" value="DGOK_N"/>
</dbReference>
<dbReference type="AlphaFoldDB" id="A0A160TND6"/>
<proteinExistence type="predicted"/>
<dbReference type="GO" id="GO:0034194">
    <property type="term" value="P:D-galactonate catabolic process"/>
    <property type="evidence" value="ECO:0007669"/>
    <property type="project" value="InterPro"/>
</dbReference>
<dbReference type="EMBL" id="CZQE01000304">
    <property type="protein sequence ID" value="CUS45797.1"/>
    <property type="molecule type" value="Genomic_DNA"/>
</dbReference>
<accession>A0A160TND6</accession>
<reference evidence="1" key="1">
    <citation type="submission" date="2015-10" db="EMBL/GenBank/DDBJ databases">
        <authorList>
            <person name="Gilbert D.G."/>
        </authorList>
    </citation>
    <scope>NUCLEOTIDE SEQUENCE</scope>
</reference>
<sequence>MPMAEPAFLAIDWGTTNRRIYAIDAHSTVLASERDNRGVPSVAPGDFPAEVAGIRARFGDLPVLIAGMAGSVRGWVELPYLACPANLTALANALHWVEPRTAIVPGLSFVEDGYGDVMRGEEVQLLGSVAAGLAPPDALLCQPGTHCKWARMAGGSVAAFRTAMTGELFALLRRHSLLADFLTGEVVDGPAFHAGVAASADATLLTALFGVRASVLLDLRPREDAASYVSGLLIGSDVSEQALMPGQPVHLLADPALGPLYAAAIGAYGGRPVAIDSQAGFIAGITALWRMIDAR</sequence>
<dbReference type="EC" id="2.7.1.58" evidence="1"/>
<evidence type="ECO:0000313" key="1">
    <source>
        <dbReference type="EMBL" id="CUS45797.1"/>
    </source>
</evidence>
<organism evidence="1">
    <name type="scientific">hydrothermal vent metagenome</name>
    <dbReference type="NCBI Taxonomy" id="652676"/>
    <lineage>
        <taxon>unclassified sequences</taxon>
        <taxon>metagenomes</taxon>
        <taxon>ecological metagenomes</taxon>
    </lineage>
</organism>
<keyword evidence="1" id="KW-0418">Kinase</keyword>
<gene>
    <name evidence="1" type="ORF">MGWOODY_Smn1994</name>
</gene>